<dbReference type="Pfam" id="PF13420">
    <property type="entry name" value="Acetyltransf_4"/>
    <property type="match status" value="1"/>
</dbReference>
<reference evidence="2 3" key="1">
    <citation type="submission" date="2019-07" db="EMBL/GenBank/DDBJ databases">
        <title>Draft genome for Streptomyces benahoarensis MZ03-48.</title>
        <authorList>
            <person name="Gonzalez-Pimentel J.L."/>
        </authorList>
    </citation>
    <scope>NUCLEOTIDE SEQUENCE [LARGE SCALE GENOMIC DNA]</scope>
    <source>
        <strain evidence="2 3">MZ03-48</strain>
    </source>
</reference>
<feature type="domain" description="N-acetyltransferase" evidence="1">
    <location>
        <begin position="3"/>
        <end position="166"/>
    </location>
</feature>
<gene>
    <name evidence="2" type="ORF">FNZ23_04545</name>
</gene>
<dbReference type="EMBL" id="VKLS01000026">
    <property type="protein sequence ID" value="TSB43427.1"/>
    <property type="molecule type" value="Genomic_DNA"/>
</dbReference>
<keyword evidence="2" id="KW-0808">Transferase</keyword>
<dbReference type="Proteomes" id="UP000320888">
    <property type="component" value="Unassembled WGS sequence"/>
</dbReference>
<evidence type="ECO:0000259" key="1">
    <source>
        <dbReference type="PROSITE" id="PS51186"/>
    </source>
</evidence>
<comment type="caution">
    <text evidence="2">The sequence shown here is derived from an EMBL/GenBank/DDBJ whole genome shotgun (WGS) entry which is preliminary data.</text>
</comment>
<dbReference type="PANTHER" id="PTHR43072:SF8">
    <property type="entry name" value="ACYLTRANSFERASE FABY-RELATED"/>
    <property type="match status" value="1"/>
</dbReference>
<dbReference type="GO" id="GO:0016747">
    <property type="term" value="F:acyltransferase activity, transferring groups other than amino-acyl groups"/>
    <property type="evidence" value="ECO:0007669"/>
    <property type="project" value="InterPro"/>
</dbReference>
<dbReference type="PROSITE" id="PS51186">
    <property type="entry name" value="GNAT"/>
    <property type="match status" value="1"/>
</dbReference>
<evidence type="ECO:0000313" key="3">
    <source>
        <dbReference type="Proteomes" id="UP000320888"/>
    </source>
</evidence>
<protein>
    <submittedName>
        <fullName evidence="2">N-acetyltransferase</fullName>
    </submittedName>
</protein>
<dbReference type="AlphaFoldDB" id="A0A553ZPQ1"/>
<proteinExistence type="predicted"/>
<keyword evidence="3" id="KW-1185">Reference proteome</keyword>
<dbReference type="PANTHER" id="PTHR43072">
    <property type="entry name" value="N-ACETYLTRANSFERASE"/>
    <property type="match status" value="1"/>
</dbReference>
<accession>A0A553ZPQ1</accession>
<name>A0A553ZPQ1_9ACTN</name>
<dbReference type="SUPFAM" id="SSF55729">
    <property type="entry name" value="Acyl-CoA N-acyltransferases (Nat)"/>
    <property type="match status" value="1"/>
</dbReference>
<dbReference type="Gene3D" id="3.40.630.30">
    <property type="match status" value="1"/>
</dbReference>
<dbReference type="InterPro" id="IPR000182">
    <property type="entry name" value="GNAT_dom"/>
</dbReference>
<dbReference type="OrthoDB" id="3173333at2"/>
<evidence type="ECO:0000313" key="2">
    <source>
        <dbReference type="EMBL" id="TSB43427.1"/>
    </source>
</evidence>
<dbReference type="RefSeq" id="WP_143941057.1">
    <property type="nucleotide sequence ID" value="NZ_VKLS01000026.1"/>
</dbReference>
<dbReference type="CDD" id="cd04301">
    <property type="entry name" value="NAT_SF"/>
    <property type="match status" value="1"/>
</dbReference>
<dbReference type="InterPro" id="IPR016181">
    <property type="entry name" value="Acyl_CoA_acyltransferase"/>
</dbReference>
<sequence>MESVIRPAVPADLDAVAEIFTHYVRYTVITFEEIPPPVAAWHQRLDDLAAQELPFLVAELSGEVVGYAYAAPWRPKPAYRHTVENSIYLAPGRAGQGLGGTLLEALLTACAQTHVRQMIAVIADAGTDASVALHRRFGFNDVGRLASVGYKHDRWIDTVLMQRTLGPHTDDVSGCPASARRSRST</sequence>
<organism evidence="2 3">
    <name type="scientific">Streptomyces benahoarensis</name>
    <dbReference type="NCBI Taxonomy" id="2595054"/>
    <lineage>
        <taxon>Bacteria</taxon>
        <taxon>Bacillati</taxon>
        <taxon>Actinomycetota</taxon>
        <taxon>Actinomycetes</taxon>
        <taxon>Kitasatosporales</taxon>
        <taxon>Streptomycetaceae</taxon>
        <taxon>Streptomyces</taxon>
    </lineage>
</organism>